<evidence type="ECO:0000259" key="1">
    <source>
        <dbReference type="Pfam" id="PF01869"/>
    </source>
</evidence>
<keyword evidence="3" id="KW-1185">Reference proteome</keyword>
<dbReference type="Gene3D" id="3.30.420.40">
    <property type="match status" value="2"/>
</dbReference>
<dbReference type="Proteomes" id="UP001595755">
    <property type="component" value="Unassembled WGS sequence"/>
</dbReference>
<accession>A0ABV8SB99</accession>
<dbReference type="RefSeq" id="WP_378126988.1">
    <property type="nucleotide sequence ID" value="NZ_JBHSED010000029.1"/>
</dbReference>
<dbReference type="InterPro" id="IPR043129">
    <property type="entry name" value="ATPase_NBD"/>
</dbReference>
<proteinExistence type="predicted"/>
<dbReference type="EMBL" id="JBHSED010000029">
    <property type="protein sequence ID" value="MFC4304570.1"/>
    <property type="molecule type" value="Genomic_DNA"/>
</dbReference>
<gene>
    <name evidence="2" type="ORF">ACFO1S_14165</name>
</gene>
<protein>
    <submittedName>
        <fullName evidence="2">BadF/BadG/BcrA/BcrD ATPase family protein</fullName>
    </submittedName>
</protein>
<dbReference type="PANTHER" id="PTHR43190:SF3">
    <property type="entry name" value="N-ACETYL-D-GLUCOSAMINE KINASE"/>
    <property type="match status" value="1"/>
</dbReference>
<dbReference type="SUPFAM" id="SSF53067">
    <property type="entry name" value="Actin-like ATPase domain"/>
    <property type="match status" value="2"/>
</dbReference>
<dbReference type="PANTHER" id="PTHR43190">
    <property type="entry name" value="N-ACETYL-D-GLUCOSAMINE KINASE"/>
    <property type="match status" value="1"/>
</dbReference>
<comment type="caution">
    <text evidence="2">The sequence shown here is derived from an EMBL/GenBank/DDBJ whole genome shotgun (WGS) entry which is preliminary data.</text>
</comment>
<feature type="domain" description="ATPase BadF/BadG/BcrA/BcrD type" evidence="1">
    <location>
        <begin position="5"/>
        <end position="298"/>
    </location>
</feature>
<dbReference type="InterPro" id="IPR052519">
    <property type="entry name" value="Euk-type_GlcNAc_Kinase"/>
</dbReference>
<reference evidence="3" key="1">
    <citation type="journal article" date="2019" name="Int. J. Syst. Evol. Microbiol.">
        <title>The Global Catalogue of Microorganisms (GCM) 10K type strain sequencing project: providing services to taxonomists for standard genome sequencing and annotation.</title>
        <authorList>
            <consortium name="The Broad Institute Genomics Platform"/>
            <consortium name="The Broad Institute Genome Sequencing Center for Infectious Disease"/>
            <person name="Wu L."/>
            <person name="Ma J."/>
        </authorList>
    </citation>
    <scope>NUCLEOTIDE SEQUENCE [LARGE SCALE GENOMIC DNA]</scope>
    <source>
        <strain evidence="3">CGMCC 4.1641</strain>
    </source>
</reference>
<evidence type="ECO:0000313" key="2">
    <source>
        <dbReference type="EMBL" id="MFC4304570.1"/>
    </source>
</evidence>
<dbReference type="InterPro" id="IPR002731">
    <property type="entry name" value="ATPase_BadF"/>
</dbReference>
<dbReference type="Pfam" id="PF01869">
    <property type="entry name" value="BcrAD_BadFG"/>
    <property type="match status" value="1"/>
</dbReference>
<evidence type="ECO:0000313" key="3">
    <source>
        <dbReference type="Proteomes" id="UP001595755"/>
    </source>
</evidence>
<name>A0ABV8SB99_9BACL</name>
<sequence>MDYVIGVDGGGTKSLLHMSDLSGNRLLEFKGGPLNLYSTGAAEVERVLTELLSEAMTLSGSRISDCKAICLGNAGLDRPSEQELFQGILARIGVVGSVILTNDAETALVGGCGKLEGVVVISGTGSLAFGRDQIGNRARSGGWGHRISDEGSGYDIGVRAIAAAFRSYDGREPHSQLMNLILQEVGMEQIEQMLPFVYQKAEKPPIAALAKVVNAAHLAGDRKAGEILEHAADELCLMADSVIRKLRFENKPVSLVCSGSVFSHIDYVFHRFVRGIAKAHPQAEVLKPLNNAAYGAAKMALISI</sequence>
<organism evidence="2 3">
    <name type="scientific">Cohnella boryungensis</name>
    <dbReference type="NCBI Taxonomy" id="768479"/>
    <lineage>
        <taxon>Bacteria</taxon>
        <taxon>Bacillati</taxon>
        <taxon>Bacillota</taxon>
        <taxon>Bacilli</taxon>
        <taxon>Bacillales</taxon>
        <taxon>Paenibacillaceae</taxon>
        <taxon>Cohnella</taxon>
    </lineage>
</organism>